<dbReference type="Pfam" id="PF21834">
    <property type="entry name" value="DUF6894"/>
    <property type="match status" value="1"/>
</dbReference>
<protein>
    <recommendedName>
        <fullName evidence="1">DUF6894 domain-containing protein</fullName>
    </recommendedName>
</protein>
<comment type="caution">
    <text evidence="2">The sequence shown here is derived from an EMBL/GenBank/DDBJ whole genome shotgun (WGS) entry which is preliminary data.</text>
</comment>
<feature type="domain" description="DUF6894" evidence="1">
    <location>
        <begin position="3"/>
        <end position="69"/>
    </location>
</feature>
<dbReference type="OrthoDB" id="7863142at2"/>
<organism evidence="2 3">
    <name type="scientific">Pseudoroseicyclus aestuarii</name>
    <dbReference type="NCBI Taxonomy" id="1795041"/>
    <lineage>
        <taxon>Bacteria</taxon>
        <taxon>Pseudomonadati</taxon>
        <taxon>Pseudomonadota</taxon>
        <taxon>Alphaproteobacteria</taxon>
        <taxon>Rhodobacterales</taxon>
        <taxon>Paracoccaceae</taxon>
        <taxon>Pseudoroseicyclus</taxon>
    </lineage>
</organism>
<evidence type="ECO:0000259" key="1">
    <source>
        <dbReference type="Pfam" id="PF21834"/>
    </source>
</evidence>
<dbReference type="InterPro" id="IPR054189">
    <property type="entry name" value="DUF6894"/>
</dbReference>
<dbReference type="Proteomes" id="UP000248311">
    <property type="component" value="Unassembled WGS sequence"/>
</dbReference>
<evidence type="ECO:0000313" key="2">
    <source>
        <dbReference type="EMBL" id="PYE80845.1"/>
    </source>
</evidence>
<gene>
    <name evidence="2" type="ORF">DFP88_1108</name>
</gene>
<evidence type="ECO:0000313" key="3">
    <source>
        <dbReference type="Proteomes" id="UP000248311"/>
    </source>
</evidence>
<reference evidence="2 3" key="1">
    <citation type="submission" date="2018-06" db="EMBL/GenBank/DDBJ databases">
        <title>Genomic Encyclopedia of Type Strains, Phase III (KMG-III): the genomes of soil and plant-associated and newly described type strains.</title>
        <authorList>
            <person name="Whitman W."/>
        </authorList>
    </citation>
    <scope>NUCLEOTIDE SEQUENCE [LARGE SCALE GENOMIC DNA]</scope>
    <source>
        <strain evidence="2 3">CECT 9025</strain>
    </source>
</reference>
<proteinExistence type="predicted"/>
<dbReference type="AlphaFoldDB" id="A0A318SMD9"/>
<keyword evidence="3" id="KW-1185">Reference proteome</keyword>
<name>A0A318SMD9_9RHOB</name>
<sequence>MPLFYFDINDGTRRRYDTEGQELASFEVATQVAAQELALIIKDEHLGGTRQSYIVTVRDQGGIPVFVATAMMLGEPLGLPS</sequence>
<dbReference type="RefSeq" id="WP_110815662.1">
    <property type="nucleotide sequence ID" value="NZ_QJTE01000010.1"/>
</dbReference>
<dbReference type="EMBL" id="QJTE01000010">
    <property type="protein sequence ID" value="PYE80845.1"/>
    <property type="molecule type" value="Genomic_DNA"/>
</dbReference>
<accession>A0A318SMD9</accession>